<sequence length="194" mass="22108">MTTIYMVRHAESPLILGEERIRGLSPRGHEDVKRVEEIMRFVEVDVVVSSPYARALLTVKGVAEAKGLPVIELEELRERPIVGLQDKLAQQAFTARIRQSFDDKDFVPDGGESTRQAQERAIPIIGELLRKYEGKSIVIGTHGNIMTIILNHYDDRYGVAFWESTSIPDIYRLDFAGEKLVGVRRMWEENGRKE</sequence>
<comment type="caution">
    <text evidence="1">The sequence shown here is derived from an EMBL/GenBank/DDBJ whole genome shotgun (WGS) entry which is preliminary data.</text>
</comment>
<keyword evidence="2" id="KW-1185">Reference proteome</keyword>
<accession>A0ABM9CP62</accession>
<protein>
    <recommendedName>
        <fullName evidence="3">Histidine phosphatase family protein</fullName>
    </recommendedName>
</protein>
<dbReference type="CDD" id="cd07040">
    <property type="entry name" value="HP"/>
    <property type="match status" value="1"/>
</dbReference>
<gene>
    <name evidence="1" type="ORF">PAECIP111893_04303</name>
</gene>
<dbReference type="EMBL" id="CAKMMF010000029">
    <property type="protein sequence ID" value="CAH1217761.1"/>
    <property type="molecule type" value="Genomic_DNA"/>
</dbReference>
<dbReference type="PANTHER" id="PTHR48100:SF59">
    <property type="entry name" value="ADENOSYLCOBALAMIN_ALPHA-RIBAZOLE PHOSPHATASE"/>
    <property type="match status" value="1"/>
</dbReference>
<dbReference type="Gene3D" id="3.40.50.1240">
    <property type="entry name" value="Phosphoglycerate mutase-like"/>
    <property type="match status" value="1"/>
</dbReference>
<dbReference type="Proteomes" id="UP000838686">
    <property type="component" value="Unassembled WGS sequence"/>
</dbReference>
<dbReference type="InterPro" id="IPR029033">
    <property type="entry name" value="His_PPase_superfam"/>
</dbReference>
<proteinExistence type="predicted"/>
<evidence type="ECO:0000313" key="2">
    <source>
        <dbReference type="Proteomes" id="UP000838686"/>
    </source>
</evidence>
<dbReference type="InterPro" id="IPR050275">
    <property type="entry name" value="PGM_Phosphatase"/>
</dbReference>
<name>A0ABM9CP62_9BACL</name>
<dbReference type="Pfam" id="PF00300">
    <property type="entry name" value="His_Phos_1"/>
    <property type="match status" value="1"/>
</dbReference>
<dbReference type="SMART" id="SM00855">
    <property type="entry name" value="PGAM"/>
    <property type="match status" value="1"/>
</dbReference>
<dbReference type="PANTHER" id="PTHR48100">
    <property type="entry name" value="BROAD-SPECIFICITY PHOSPHATASE YOR283W-RELATED"/>
    <property type="match status" value="1"/>
</dbReference>
<organism evidence="1 2">
    <name type="scientific">Paenibacillus plantiphilus</name>
    <dbReference type="NCBI Taxonomy" id="2905650"/>
    <lineage>
        <taxon>Bacteria</taxon>
        <taxon>Bacillati</taxon>
        <taxon>Bacillota</taxon>
        <taxon>Bacilli</taxon>
        <taxon>Bacillales</taxon>
        <taxon>Paenibacillaceae</taxon>
        <taxon>Paenibacillus</taxon>
    </lineage>
</organism>
<dbReference type="InterPro" id="IPR013078">
    <property type="entry name" value="His_Pase_superF_clade-1"/>
</dbReference>
<evidence type="ECO:0008006" key="3">
    <source>
        <dbReference type="Google" id="ProtNLM"/>
    </source>
</evidence>
<dbReference type="SUPFAM" id="SSF53254">
    <property type="entry name" value="Phosphoglycerate mutase-like"/>
    <property type="match status" value="1"/>
</dbReference>
<reference evidence="1" key="1">
    <citation type="submission" date="2022-01" db="EMBL/GenBank/DDBJ databases">
        <authorList>
            <person name="Criscuolo A."/>
        </authorList>
    </citation>
    <scope>NUCLEOTIDE SEQUENCE</scope>
    <source>
        <strain evidence="1">CIP111893</strain>
    </source>
</reference>
<dbReference type="RefSeq" id="WP_236344712.1">
    <property type="nucleotide sequence ID" value="NZ_CAKMMF010000029.1"/>
</dbReference>
<evidence type="ECO:0000313" key="1">
    <source>
        <dbReference type="EMBL" id="CAH1217761.1"/>
    </source>
</evidence>